<dbReference type="VEuPathDB" id="FungiDB:PGTG_20165"/>
<protein>
    <submittedName>
        <fullName evidence="1">Uncharacterized protein</fullName>
    </submittedName>
</protein>
<dbReference type="PANTHER" id="PTHR47150:SF5">
    <property type="entry name" value="OS07G0546750 PROTEIN"/>
    <property type="match status" value="1"/>
</dbReference>
<dbReference type="EMBL" id="DS989934">
    <property type="protein sequence ID" value="EFP94249.1"/>
    <property type="molecule type" value="Genomic_DNA"/>
</dbReference>
<sequence length="208" mass="23753">MKDSNGISDFLEECKGLCEGCVLKITLVQQDPKVLAKLTNCILGYKQCPQVDISLNTWVRTAGAGTRLKNPIFWTPTPARSARAGTWVPPGVEDSMGFVEAGGNPPAFETNPQYPLQFPSISPISQTYLRPSPHHSATHIENMMDLRLIQSFEEGYQRLYKDYLAPEPVYVDYLFRRRFRKHCPLFMKIVDQVTAHDRYFQKKPDALW</sequence>
<dbReference type="eggNOG" id="ENOG502QR5Z">
    <property type="taxonomic scope" value="Eukaryota"/>
</dbReference>
<dbReference type="AlphaFoldDB" id="E3NXF0"/>
<dbReference type="PANTHER" id="PTHR47150">
    <property type="entry name" value="OS12G0169200 PROTEIN"/>
    <property type="match status" value="1"/>
</dbReference>
<organism evidence="1 2">
    <name type="scientific">Puccinia graminis f. sp. tritici (strain CRL 75-36-700-3 / race SCCL)</name>
    <name type="common">Black stem rust fungus</name>
    <dbReference type="NCBI Taxonomy" id="418459"/>
    <lineage>
        <taxon>Eukaryota</taxon>
        <taxon>Fungi</taxon>
        <taxon>Dikarya</taxon>
        <taxon>Basidiomycota</taxon>
        <taxon>Pucciniomycotina</taxon>
        <taxon>Pucciniomycetes</taxon>
        <taxon>Pucciniales</taxon>
        <taxon>Pucciniaceae</taxon>
        <taxon>Puccinia</taxon>
    </lineage>
</organism>
<dbReference type="KEGG" id="pgr:PGTG_20165"/>
<dbReference type="GeneID" id="10527344"/>
<dbReference type="HOGENOM" id="CLU_1321462_0_0_1"/>
<accession>E3NXF0</accession>
<dbReference type="InParanoid" id="E3NXF0"/>
<keyword evidence="2" id="KW-1185">Reference proteome</keyword>
<dbReference type="RefSeq" id="XP_003338668.1">
    <property type="nucleotide sequence ID" value="XM_003338620.1"/>
</dbReference>
<name>E3NXF0_PUCGT</name>
<evidence type="ECO:0000313" key="2">
    <source>
        <dbReference type="Proteomes" id="UP000008783"/>
    </source>
</evidence>
<proteinExistence type="predicted"/>
<reference evidence="2" key="2">
    <citation type="journal article" date="2011" name="Proc. Natl. Acad. Sci. U.S.A.">
        <title>Obligate biotrophy features unraveled by the genomic analysis of rust fungi.</title>
        <authorList>
            <person name="Duplessis S."/>
            <person name="Cuomo C.A."/>
            <person name="Lin Y.-C."/>
            <person name="Aerts A."/>
            <person name="Tisserant E."/>
            <person name="Veneault-Fourrey C."/>
            <person name="Joly D.L."/>
            <person name="Hacquard S."/>
            <person name="Amselem J."/>
            <person name="Cantarel B.L."/>
            <person name="Chiu R."/>
            <person name="Coutinho P.M."/>
            <person name="Feau N."/>
            <person name="Field M."/>
            <person name="Frey P."/>
            <person name="Gelhaye E."/>
            <person name="Goldberg J."/>
            <person name="Grabherr M.G."/>
            <person name="Kodira C.D."/>
            <person name="Kohler A."/>
            <person name="Kuees U."/>
            <person name="Lindquist E.A."/>
            <person name="Lucas S.M."/>
            <person name="Mago R."/>
            <person name="Mauceli E."/>
            <person name="Morin E."/>
            <person name="Murat C."/>
            <person name="Pangilinan J.L."/>
            <person name="Park R."/>
            <person name="Pearson M."/>
            <person name="Quesneville H."/>
            <person name="Rouhier N."/>
            <person name="Sakthikumar S."/>
            <person name="Salamov A.A."/>
            <person name="Schmutz J."/>
            <person name="Selles B."/>
            <person name="Shapiro H."/>
            <person name="Tanguay P."/>
            <person name="Tuskan G.A."/>
            <person name="Henrissat B."/>
            <person name="Van de Peer Y."/>
            <person name="Rouze P."/>
            <person name="Ellis J.G."/>
            <person name="Dodds P.N."/>
            <person name="Schein J.E."/>
            <person name="Zhong S."/>
            <person name="Hamelin R.C."/>
            <person name="Grigoriev I.V."/>
            <person name="Szabo L.J."/>
            <person name="Martin F."/>
        </authorList>
    </citation>
    <scope>NUCLEOTIDE SEQUENCE [LARGE SCALE GENOMIC DNA]</scope>
    <source>
        <strain evidence="2">CRL 75-36-700-3 / race SCCL</strain>
    </source>
</reference>
<evidence type="ECO:0000313" key="1">
    <source>
        <dbReference type="EMBL" id="EFP94249.1"/>
    </source>
</evidence>
<gene>
    <name evidence="1" type="ORF">PGTG_20165</name>
</gene>
<dbReference type="Proteomes" id="UP000008783">
    <property type="component" value="Unassembled WGS sequence"/>
</dbReference>
<reference key="1">
    <citation type="submission" date="2007-01" db="EMBL/GenBank/DDBJ databases">
        <title>The Genome Sequence of Puccinia graminis f. sp. tritici Strain CRL 75-36-700-3.</title>
        <authorList>
            <consortium name="The Broad Institute Genome Sequencing Platform"/>
            <person name="Birren B."/>
            <person name="Lander E."/>
            <person name="Galagan J."/>
            <person name="Nusbaum C."/>
            <person name="Devon K."/>
            <person name="Cuomo C."/>
            <person name="Jaffe D."/>
            <person name="Butler J."/>
            <person name="Alvarez P."/>
            <person name="Gnerre S."/>
            <person name="Grabherr M."/>
            <person name="Mauceli E."/>
            <person name="Brockman W."/>
            <person name="Young S."/>
            <person name="LaButti K."/>
            <person name="Sykes S."/>
            <person name="DeCaprio D."/>
            <person name="Crawford M."/>
            <person name="Koehrsen M."/>
            <person name="Engels R."/>
            <person name="Montgomery P."/>
            <person name="Pearson M."/>
            <person name="Howarth C."/>
            <person name="Larson L."/>
            <person name="White J."/>
            <person name="Zeng Q."/>
            <person name="Kodira C."/>
            <person name="Yandava C."/>
            <person name="Alvarado L."/>
            <person name="O'Leary S."/>
            <person name="Szabo L."/>
            <person name="Dean R."/>
            <person name="Schein J."/>
        </authorList>
    </citation>
    <scope>NUCLEOTIDE SEQUENCE</scope>
    <source>
        <strain>CRL 75-36-700-3</strain>
    </source>
</reference>